<keyword evidence="6" id="KW-1185">Reference proteome</keyword>
<dbReference type="EMBL" id="PTIY01000009">
    <property type="protein sequence ID" value="PPK69964.1"/>
    <property type="molecule type" value="Genomic_DNA"/>
</dbReference>
<dbReference type="InterPro" id="IPR017900">
    <property type="entry name" value="4Fe4S_Fe_S_CS"/>
</dbReference>
<comment type="caution">
    <text evidence="5">The sequence shown here is derived from an EMBL/GenBank/DDBJ whole genome shotgun (WGS) entry which is preliminary data.</text>
</comment>
<evidence type="ECO:0000256" key="3">
    <source>
        <dbReference type="ARBA" id="ARBA00023014"/>
    </source>
</evidence>
<keyword evidence="3" id="KW-0411">Iron-sulfur</keyword>
<sequence length="76" mass="8364">MTLVIDDNKCARCGICEPECPNEAIVQTEDAYVIDPALCTNCAEHYGEPLCEAVCPNDGIHKVKESLYKKCLNLFG</sequence>
<keyword evidence="1" id="KW-0479">Metal-binding</keyword>
<dbReference type="AlphaFoldDB" id="A0A2S6GXK7"/>
<evidence type="ECO:0000256" key="1">
    <source>
        <dbReference type="ARBA" id="ARBA00022723"/>
    </source>
</evidence>
<dbReference type="OrthoDB" id="9800445at2"/>
<accession>A0A2S6GXK7</accession>
<gene>
    <name evidence="5" type="ORF">B0F88_10962</name>
</gene>
<dbReference type="GO" id="GO:0051536">
    <property type="term" value="F:iron-sulfur cluster binding"/>
    <property type="evidence" value="ECO:0007669"/>
    <property type="project" value="UniProtKB-KW"/>
</dbReference>
<proteinExistence type="predicted"/>
<dbReference type="RefSeq" id="WP_104424138.1">
    <property type="nucleotide sequence ID" value="NZ_PTIY01000009.1"/>
</dbReference>
<name>A0A2S6GXK7_9GAMM</name>
<organism evidence="5 6">
    <name type="scientific">Methylobacter tundripaludum</name>
    <dbReference type="NCBI Taxonomy" id="173365"/>
    <lineage>
        <taxon>Bacteria</taxon>
        <taxon>Pseudomonadati</taxon>
        <taxon>Pseudomonadota</taxon>
        <taxon>Gammaproteobacteria</taxon>
        <taxon>Methylococcales</taxon>
        <taxon>Methylococcaceae</taxon>
        <taxon>Methylobacter</taxon>
    </lineage>
</organism>
<dbReference type="Proteomes" id="UP000238071">
    <property type="component" value="Unassembled WGS sequence"/>
</dbReference>
<evidence type="ECO:0000259" key="4">
    <source>
        <dbReference type="PROSITE" id="PS51379"/>
    </source>
</evidence>
<reference evidence="5 6" key="1">
    <citation type="submission" date="2018-02" db="EMBL/GenBank/DDBJ databases">
        <title>Subsurface microbial communities from deep shales in Ohio and West Virginia, USA.</title>
        <authorList>
            <person name="Wrighton K."/>
        </authorList>
    </citation>
    <scope>NUCLEOTIDE SEQUENCE [LARGE SCALE GENOMIC DNA]</scope>
    <source>
        <strain evidence="5 6">OWC-G53F</strain>
    </source>
</reference>
<evidence type="ECO:0000313" key="6">
    <source>
        <dbReference type="Proteomes" id="UP000238071"/>
    </source>
</evidence>
<dbReference type="SUPFAM" id="SSF54862">
    <property type="entry name" value="4Fe-4S ferredoxins"/>
    <property type="match status" value="1"/>
</dbReference>
<dbReference type="PROSITE" id="PS51379">
    <property type="entry name" value="4FE4S_FER_2"/>
    <property type="match status" value="1"/>
</dbReference>
<dbReference type="GO" id="GO:0046872">
    <property type="term" value="F:metal ion binding"/>
    <property type="evidence" value="ECO:0007669"/>
    <property type="project" value="UniProtKB-KW"/>
</dbReference>
<dbReference type="Gene3D" id="3.30.70.20">
    <property type="match status" value="1"/>
</dbReference>
<evidence type="ECO:0000256" key="2">
    <source>
        <dbReference type="ARBA" id="ARBA00023004"/>
    </source>
</evidence>
<dbReference type="InterPro" id="IPR017896">
    <property type="entry name" value="4Fe4S_Fe-S-bd"/>
</dbReference>
<evidence type="ECO:0000313" key="5">
    <source>
        <dbReference type="EMBL" id="PPK69964.1"/>
    </source>
</evidence>
<dbReference type="PROSITE" id="PS00198">
    <property type="entry name" value="4FE4S_FER_1"/>
    <property type="match status" value="1"/>
</dbReference>
<feature type="domain" description="4Fe-4S ferredoxin-type" evidence="4">
    <location>
        <begin position="1"/>
        <end position="30"/>
    </location>
</feature>
<keyword evidence="2" id="KW-0408">Iron</keyword>
<dbReference type="Pfam" id="PF13187">
    <property type="entry name" value="Fer4_9"/>
    <property type="match status" value="1"/>
</dbReference>
<protein>
    <submittedName>
        <fullName evidence="5">4Fe-4S binding protein</fullName>
    </submittedName>
</protein>